<dbReference type="RefSeq" id="WP_018623985.1">
    <property type="nucleotide sequence ID" value="NZ_CP140158.1"/>
</dbReference>
<dbReference type="Pfam" id="PF13759">
    <property type="entry name" value="2OG-FeII_Oxy_5"/>
    <property type="match status" value="1"/>
</dbReference>
<gene>
    <name evidence="1" type="ORF">SR900_03535</name>
</gene>
<protein>
    <submittedName>
        <fullName evidence="1">2OG-Fe(II) oxygenase</fullName>
    </submittedName>
</protein>
<evidence type="ECO:0000313" key="1">
    <source>
        <dbReference type="EMBL" id="WQG85965.1"/>
    </source>
</evidence>
<dbReference type="InterPro" id="IPR012668">
    <property type="entry name" value="CHP02466"/>
</dbReference>
<reference evidence="1 2" key="1">
    <citation type="submission" date="2023-11" db="EMBL/GenBank/DDBJ databases">
        <title>MicrobeMod: A computational toolkit for identifying prokaryotic methylation and restriction-modification with nanopore sequencing.</title>
        <authorList>
            <person name="Crits-Christoph A."/>
            <person name="Kang S.C."/>
            <person name="Lee H."/>
            <person name="Ostrov N."/>
        </authorList>
    </citation>
    <scope>NUCLEOTIDE SEQUENCE [LARGE SCALE GENOMIC DNA]</scope>
    <source>
        <strain evidence="1 2">DSMZ 16071</strain>
    </source>
</reference>
<name>A0ABZ0X617_9GAMM</name>
<dbReference type="EMBL" id="CP140158">
    <property type="protein sequence ID" value="WQG85965.1"/>
    <property type="molecule type" value="Genomic_DNA"/>
</dbReference>
<dbReference type="Gene3D" id="2.60.120.620">
    <property type="entry name" value="q2cbj1_9rhob like domain"/>
    <property type="match status" value="1"/>
</dbReference>
<keyword evidence="2" id="KW-1185">Reference proteome</keyword>
<proteinExistence type="predicted"/>
<evidence type="ECO:0000313" key="2">
    <source>
        <dbReference type="Proteomes" id="UP001324185"/>
    </source>
</evidence>
<accession>A0ABZ0X617</accession>
<organism evidence="1 2">
    <name type="scientific">Kangiella aquimarina</name>
    <dbReference type="NCBI Taxonomy" id="261965"/>
    <lineage>
        <taxon>Bacteria</taxon>
        <taxon>Pseudomonadati</taxon>
        <taxon>Pseudomonadota</taxon>
        <taxon>Gammaproteobacteria</taxon>
        <taxon>Kangiellales</taxon>
        <taxon>Kangiellaceae</taxon>
        <taxon>Kangiella</taxon>
    </lineage>
</organism>
<sequence length="225" mass="25967">MIDKLNIQPVFSVPIIEATYSNHEQLNPKLRQIFLKAEKEKEKFGNKEEYVQKNENVFESRFDLFSWNNPEISSLRDFCWASLYQAIGKLNNYDLKTLEKLHMASSSWFHVTKKGGFFGVHNHANSAWSGVYCVDEGDQDDESIGSGLLSFLSPNMATTSYVDMSCSNLSSQYSRGNLQFKLKPGQLIMFPSWLLHEVKPYFGTRERITVAFNAWFKYSGEIKNR</sequence>
<dbReference type="Proteomes" id="UP001324185">
    <property type="component" value="Chromosome"/>
</dbReference>